<feature type="chain" id="PRO_5010784552" evidence="4">
    <location>
        <begin position="21"/>
        <end position="333"/>
    </location>
</feature>
<dbReference type="GO" id="GO:0045087">
    <property type="term" value="P:innate immune response"/>
    <property type="evidence" value="ECO:0007669"/>
    <property type="project" value="UniProtKB-KW"/>
</dbReference>
<evidence type="ECO:0000313" key="7">
    <source>
        <dbReference type="EMBL" id="KAF7494500.1"/>
    </source>
</evidence>
<dbReference type="EMBL" id="WVUK01000053">
    <property type="protein sequence ID" value="KAF7494500.1"/>
    <property type="molecule type" value="Genomic_DNA"/>
</dbReference>
<feature type="domain" description="Peptidoglycan recognition protein family" evidence="6">
    <location>
        <begin position="122"/>
        <end position="264"/>
    </location>
</feature>
<dbReference type="PANTHER" id="PTHR11022">
    <property type="entry name" value="PEPTIDOGLYCAN RECOGNITION PROTEIN"/>
    <property type="match status" value="1"/>
</dbReference>
<reference evidence="10" key="2">
    <citation type="journal article" date="2020" name="PLoS Negl. Trop. Dis.">
        <title>High-quality nuclear genome for Sarcoptes scabiei-A critical resource for a neglected parasite.</title>
        <authorList>
            <person name="Korhonen P.K."/>
            <person name="Gasser R.B."/>
            <person name="Ma G."/>
            <person name="Wang T."/>
            <person name="Stroehlein A.J."/>
            <person name="Young N.D."/>
            <person name="Ang C.S."/>
            <person name="Fernando D.D."/>
            <person name="Lu H.C."/>
            <person name="Taylor S."/>
            <person name="Reynolds S.L."/>
            <person name="Mofiz E."/>
            <person name="Najaraj S.H."/>
            <person name="Gowda H."/>
            <person name="Madugundu A."/>
            <person name="Renuse S."/>
            <person name="Holt D."/>
            <person name="Pandey A."/>
            <person name="Papenfuss A.T."/>
            <person name="Fischer K."/>
        </authorList>
    </citation>
    <scope>NUCLEOTIDE SEQUENCE [LARGE SCALE GENOMIC DNA]</scope>
</reference>
<dbReference type="GO" id="GO:0009253">
    <property type="term" value="P:peptidoglycan catabolic process"/>
    <property type="evidence" value="ECO:0007669"/>
    <property type="project" value="InterPro"/>
</dbReference>
<dbReference type="Gene3D" id="3.40.80.10">
    <property type="entry name" value="Peptidoglycan recognition protein-like"/>
    <property type="match status" value="1"/>
</dbReference>
<keyword evidence="2" id="KW-0399">Innate immunity</keyword>
<dbReference type="SMART" id="SM00644">
    <property type="entry name" value="Ami_2"/>
    <property type="match status" value="1"/>
</dbReference>
<dbReference type="PANTHER" id="PTHR11022:SF74">
    <property type="entry name" value="PEPTIDOGLYCAN-RECOGNITION PROTEIN SA"/>
    <property type="match status" value="1"/>
</dbReference>
<feature type="signal peptide" evidence="4">
    <location>
        <begin position="1"/>
        <end position="20"/>
    </location>
</feature>
<reference evidence="7" key="3">
    <citation type="submission" date="2020-01" db="EMBL/GenBank/DDBJ databases">
        <authorList>
            <person name="Korhonen P.K.K."/>
            <person name="Guangxu M.G."/>
            <person name="Wang T.W."/>
            <person name="Stroehlein A.J.S."/>
            <person name="Young N.D."/>
            <person name="Ang C.-S.A."/>
            <person name="Fernando D.W.F."/>
            <person name="Lu H.L."/>
            <person name="Taylor S.T."/>
            <person name="Ehtesham M.E.M."/>
            <person name="Najaraj S.H.N."/>
            <person name="Harsha G.H.G."/>
            <person name="Madugundu A.M."/>
            <person name="Renuse S.R."/>
            <person name="Holt D.H."/>
            <person name="Pandey A.P."/>
            <person name="Papenfuss A.P."/>
            <person name="Gasser R.B.G."/>
            <person name="Fischer K.F."/>
        </authorList>
    </citation>
    <scope>NUCLEOTIDE SEQUENCE</scope>
    <source>
        <strain evidence="7">SSS_KF_BRIS2020</strain>
    </source>
</reference>
<feature type="domain" description="N-acetylmuramoyl-L-alanine amidase" evidence="5">
    <location>
        <begin position="132"/>
        <end position="270"/>
    </location>
</feature>
<evidence type="ECO:0000256" key="4">
    <source>
        <dbReference type="SAM" id="SignalP"/>
    </source>
</evidence>
<evidence type="ECO:0000313" key="11">
    <source>
        <dbReference type="Proteomes" id="UP000616769"/>
    </source>
</evidence>
<reference evidence="9" key="4">
    <citation type="submission" date="2022-06" db="UniProtKB">
        <authorList>
            <consortium name="EnsemblMetazoa"/>
        </authorList>
    </citation>
    <scope>IDENTIFICATION</scope>
</reference>
<proteinExistence type="inferred from homology"/>
<evidence type="ECO:0000313" key="8">
    <source>
        <dbReference type="EMBL" id="KPM10454.1"/>
    </source>
</evidence>
<name>A0A132AHI3_SARSC</name>
<dbReference type="GO" id="GO:0008270">
    <property type="term" value="F:zinc ion binding"/>
    <property type="evidence" value="ECO:0007669"/>
    <property type="project" value="InterPro"/>
</dbReference>
<dbReference type="AlphaFoldDB" id="A0A132AHI3"/>
<dbReference type="SMART" id="SM00701">
    <property type="entry name" value="PGRP"/>
    <property type="match status" value="1"/>
</dbReference>
<comment type="similarity">
    <text evidence="1">Belongs to the N-acetylmuramoyl-L-alanine amidase 2 family.</text>
</comment>
<dbReference type="InterPro" id="IPR006619">
    <property type="entry name" value="PGRP_domain_met/bac"/>
</dbReference>
<accession>A0A132AHI3</accession>
<dbReference type="GO" id="GO:0008745">
    <property type="term" value="F:N-acetylmuramoyl-L-alanine amidase activity"/>
    <property type="evidence" value="ECO:0007669"/>
    <property type="project" value="InterPro"/>
</dbReference>
<sequence>MINTICSWSICFLITYSSLTIEIDGQIISKLIDNLACRRTSNNGFYGECVPRRCCRSVSAVRNLCLTSSDHVCCYGEDICRFPFDEQNRYLPTHDPNRRYPLDTEDYYPERDYVDRCNRFSISRHEWQASPALNRPLELLSNINHVIIHHSGEIDDHCWSMEQCRRQLHRMQSYYQREQNFPDIPWNFLINDNGDIFEGVGWHHQGYHTEDWNDRSIGIAFLGDFNRARPSRRSLRSLLRLLQCGARNGFLNRYYQIEGHRDVKHNDCPGRYLYAAIKRLTRDRLDTISDPYNQYEDDFIGDAALDFLEDYQERSNHNTSDSIKNSSIEINKN</sequence>
<dbReference type="SUPFAM" id="SSF55846">
    <property type="entry name" value="N-acetylmuramoyl-L-alanine amidase-like"/>
    <property type="match status" value="1"/>
</dbReference>
<evidence type="ECO:0000313" key="9">
    <source>
        <dbReference type="EnsemblMetazoa" id="KAF7494500.1"/>
    </source>
</evidence>
<dbReference type="Proteomes" id="UP000070412">
    <property type="component" value="Unassembled WGS sequence"/>
</dbReference>
<evidence type="ECO:0000256" key="3">
    <source>
        <dbReference type="ARBA" id="ARBA00022859"/>
    </source>
</evidence>
<dbReference type="Proteomes" id="UP000616769">
    <property type="component" value="Unassembled WGS sequence"/>
</dbReference>
<evidence type="ECO:0000259" key="6">
    <source>
        <dbReference type="SMART" id="SM00701"/>
    </source>
</evidence>
<evidence type="ECO:0000256" key="2">
    <source>
        <dbReference type="ARBA" id="ARBA00022588"/>
    </source>
</evidence>
<dbReference type="CDD" id="cd06583">
    <property type="entry name" value="PGRP"/>
    <property type="match status" value="1"/>
</dbReference>
<evidence type="ECO:0000259" key="5">
    <source>
        <dbReference type="SMART" id="SM00644"/>
    </source>
</evidence>
<dbReference type="InterPro" id="IPR015510">
    <property type="entry name" value="PGRP"/>
</dbReference>
<dbReference type="InterPro" id="IPR002502">
    <property type="entry name" value="Amidase_domain"/>
</dbReference>
<dbReference type="OrthoDB" id="10001926at2759"/>
<dbReference type="FunFam" id="3.40.80.10:FF:000001">
    <property type="entry name" value="Peptidoglycan recognition protein 1"/>
    <property type="match status" value="1"/>
</dbReference>
<dbReference type="InterPro" id="IPR036505">
    <property type="entry name" value="Amidase/PGRP_sf"/>
</dbReference>
<keyword evidence="3" id="KW-0391">Immunity</keyword>
<protein>
    <submittedName>
        <fullName evidence="7 8">Peptidoglycan recognition protein 1</fullName>
    </submittedName>
</protein>
<keyword evidence="4" id="KW-0732">Signal</keyword>
<gene>
    <name evidence="8" type="ORF">QR98_0090100</name>
    <name evidence="7" type="ORF">SSS_7214</name>
</gene>
<organism evidence="8 11">
    <name type="scientific">Sarcoptes scabiei</name>
    <name type="common">Itch mite</name>
    <name type="synonym">Acarus scabiei</name>
    <dbReference type="NCBI Taxonomy" id="52283"/>
    <lineage>
        <taxon>Eukaryota</taxon>
        <taxon>Metazoa</taxon>
        <taxon>Ecdysozoa</taxon>
        <taxon>Arthropoda</taxon>
        <taxon>Chelicerata</taxon>
        <taxon>Arachnida</taxon>
        <taxon>Acari</taxon>
        <taxon>Acariformes</taxon>
        <taxon>Sarcoptiformes</taxon>
        <taxon>Astigmata</taxon>
        <taxon>Psoroptidia</taxon>
        <taxon>Sarcoptoidea</taxon>
        <taxon>Sarcoptidae</taxon>
        <taxon>Sarcoptinae</taxon>
        <taxon>Sarcoptes</taxon>
    </lineage>
</organism>
<evidence type="ECO:0000313" key="10">
    <source>
        <dbReference type="Proteomes" id="UP000070412"/>
    </source>
</evidence>
<dbReference type="EMBL" id="JXLN01015184">
    <property type="protein sequence ID" value="KPM10454.1"/>
    <property type="molecule type" value="Genomic_DNA"/>
</dbReference>
<keyword evidence="10" id="KW-1185">Reference proteome</keyword>
<dbReference type="EnsemblMetazoa" id="SSS_7214s_mrna">
    <property type="protein sequence ID" value="KAF7494500.1"/>
    <property type="gene ID" value="SSS_7214"/>
</dbReference>
<dbReference type="Pfam" id="PF01510">
    <property type="entry name" value="Amidase_2"/>
    <property type="match status" value="1"/>
</dbReference>
<reference evidence="8 11" key="1">
    <citation type="journal article" date="2015" name="Parasit. Vectors">
        <title>Draft genome of the scabies mite.</title>
        <authorList>
            <person name="Rider S.D.Jr."/>
            <person name="Morgan M.S."/>
            <person name="Arlian L.G."/>
        </authorList>
    </citation>
    <scope>NUCLEOTIDE SEQUENCE [LARGE SCALE GENOMIC DNA]</scope>
    <source>
        <strain evidence="8">Arlian Lab</strain>
    </source>
</reference>
<evidence type="ECO:0000256" key="1">
    <source>
        <dbReference type="ARBA" id="ARBA00007553"/>
    </source>
</evidence>
<dbReference type="VEuPathDB" id="VectorBase:SSCA010190"/>